<evidence type="ECO:0000256" key="1">
    <source>
        <dbReference type="ARBA" id="ARBA00004370"/>
    </source>
</evidence>
<keyword evidence="6" id="KW-0406">Ion transport</keyword>
<comment type="subcellular location">
    <subcellularLocation>
        <location evidence="6">Cell membrane</location>
        <topology evidence="6">Multi-pass membrane protein</topology>
    </subcellularLocation>
    <subcellularLocation>
        <location evidence="1">Membrane</location>
    </subcellularLocation>
</comment>
<proteinExistence type="inferred from homology"/>
<sequence length="508" mass="58354">MYWIVLWVSSKCDRQGGFELKETNDSTVQPTCLNWRPMRFRPTPPQVRHICLKSYFQMAGVRLQAYLCRHNRFSDLILHHKFDISFCTAGRYTKSMIPVSFILGFYVSLIFSRFWHQYVVIPWITKLSMGLTTHLPGSDDRQRMIRRACVRYLMGSMILTFTRVNLTIKKRFPDFEAFIAAGLFTEEEVRLLEGMQIHFQPFAPVMWAVSLLTMAEKEQLITNQHALVLLIQDVNSFRQGLLNIFFMDYVCVPLVYTQVVTLSVYSYLVASLIGRQYIMNSSPLINTTTSKDFYFPFFTLLELVIYVGWLKVAETLLNPMGEDDEDLDVDSIINSNWRMAWCIVDGMKTSPPAVLRDAHWAEAIVELPHTEESKKLSSTPYRGSVYEISAQPRTNRLGSIISKIGFGSTQDVNAAGSSVRKRSVTVNMLRRASQIKDHARESITGVEQSRTSTSLHPEDTTLEQDRRSFVQAKGFPETITEEAEGEIRLQTRSNIENEKKDPLQPTTE</sequence>
<evidence type="ECO:0000256" key="3">
    <source>
        <dbReference type="ARBA" id="ARBA00022989"/>
    </source>
</evidence>
<evidence type="ECO:0000256" key="6">
    <source>
        <dbReference type="RuleBase" id="RU363126"/>
    </source>
</evidence>
<keyword evidence="6" id="KW-0869">Chloride channel</keyword>
<evidence type="ECO:0000313" key="9">
    <source>
        <dbReference type="Proteomes" id="UP000286415"/>
    </source>
</evidence>
<evidence type="ECO:0000256" key="7">
    <source>
        <dbReference type="SAM" id="MobiDB-lite"/>
    </source>
</evidence>
<reference evidence="8 9" key="2">
    <citation type="journal article" date="2021" name="Genomics">
        <title>High-quality reference genome for Clonorchis sinensis.</title>
        <authorList>
            <person name="Young N.D."/>
            <person name="Stroehlein A.J."/>
            <person name="Kinkar L."/>
            <person name="Wang T."/>
            <person name="Sohn W.M."/>
            <person name="Chang B.C.H."/>
            <person name="Kaur P."/>
            <person name="Weisz D."/>
            <person name="Dudchenko O."/>
            <person name="Aiden E.L."/>
            <person name="Korhonen P.K."/>
            <person name="Gasser R.B."/>
        </authorList>
    </citation>
    <scope>NUCLEOTIDE SEQUENCE [LARGE SCALE GENOMIC DNA]</scope>
    <source>
        <strain evidence="8">Cs-k2</strain>
    </source>
</reference>
<feature type="transmembrane region" description="Helical" evidence="6">
    <location>
        <begin position="293"/>
        <end position="310"/>
    </location>
</feature>
<keyword evidence="6" id="KW-1003">Cell membrane</keyword>
<dbReference type="PANTHER" id="PTHR10736">
    <property type="entry name" value="BESTROPHIN"/>
    <property type="match status" value="1"/>
</dbReference>
<dbReference type="Proteomes" id="UP000286415">
    <property type="component" value="Unassembled WGS sequence"/>
</dbReference>
<name>A0A3R7C8J2_CLOSI</name>
<evidence type="ECO:0000256" key="5">
    <source>
        <dbReference type="ARBA" id="ARBA00034769"/>
    </source>
</evidence>
<keyword evidence="6" id="KW-0407">Ion channel</keyword>
<feature type="compositionally biased region" description="Polar residues" evidence="7">
    <location>
        <begin position="445"/>
        <end position="455"/>
    </location>
</feature>
<feature type="transmembrane region" description="Helical" evidence="6">
    <location>
        <begin position="246"/>
        <end position="273"/>
    </location>
</feature>
<evidence type="ECO:0000256" key="2">
    <source>
        <dbReference type="ARBA" id="ARBA00022692"/>
    </source>
</evidence>
<dbReference type="AlphaFoldDB" id="A0A3R7C8J2"/>
<keyword evidence="2 6" id="KW-0812">Transmembrane</keyword>
<comment type="similarity">
    <text evidence="5 6">Belongs to the anion channel-forming bestrophin (TC 1.A.46) family. Calcium-sensitive chloride channel subfamily.</text>
</comment>
<dbReference type="FunCoup" id="A0A3R7C8J2">
    <property type="interactions" value="97"/>
</dbReference>
<keyword evidence="4 6" id="KW-0472">Membrane</keyword>
<accession>A0A3R7C8J2</accession>
<reference evidence="8 9" key="1">
    <citation type="journal article" date="2018" name="Biotechnol. Adv.">
        <title>Improved genomic resources and new bioinformatic workflow for the carcinogenic parasite Clonorchis sinensis: Biotechnological implications.</title>
        <authorList>
            <person name="Wang D."/>
            <person name="Korhonen P.K."/>
            <person name="Gasser R.B."/>
            <person name="Young N.D."/>
        </authorList>
    </citation>
    <scope>NUCLEOTIDE SEQUENCE [LARGE SCALE GENOMIC DNA]</scope>
    <source>
        <strain evidence="8">Cs-k2</strain>
    </source>
</reference>
<dbReference type="GO" id="GO:0005254">
    <property type="term" value="F:chloride channel activity"/>
    <property type="evidence" value="ECO:0007669"/>
    <property type="project" value="UniProtKB-KW"/>
</dbReference>
<dbReference type="InterPro" id="IPR000615">
    <property type="entry name" value="Bestrophin"/>
</dbReference>
<dbReference type="EMBL" id="NIRI02000056">
    <property type="protein sequence ID" value="KAG5445058.1"/>
    <property type="molecule type" value="Genomic_DNA"/>
</dbReference>
<dbReference type="InParanoid" id="A0A3R7C8J2"/>
<dbReference type="InterPro" id="IPR021134">
    <property type="entry name" value="Bestrophin-like"/>
</dbReference>
<dbReference type="PANTHER" id="PTHR10736:SF65">
    <property type="entry name" value="BESTROPHIN 1, ISOFORM C-RELATED"/>
    <property type="match status" value="1"/>
</dbReference>
<feature type="compositionally biased region" description="Basic and acidic residues" evidence="7">
    <location>
        <begin position="485"/>
        <end position="502"/>
    </location>
</feature>
<evidence type="ECO:0000256" key="4">
    <source>
        <dbReference type="ARBA" id="ARBA00023136"/>
    </source>
</evidence>
<gene>
    <name evidence="8" type="ORF">CSKR_105078</name>
</gene>
<comment type="caution">
    <text evidence="8">The sequence shown here is derived from an EMBL/GenBank/DDBJ whole genome shotgun (WGS) entry which is preliminary data.</text>
</comment>
<feature type="region of interest" description="Disordered" evidence="7">
    <location>
        <begin position="439"/>
        <end position="508"/>
    </location>
</feature>
<dbReference type="Pfam" id="PF01062">
    <property type="entry name" value="Bestrophin"/>
    <property type="match status" value="1"/>
</dbReference>
<keyword evidence="6" id="KW-0813">Transport</keyword>
<keyword evidence="9" id="KW-1185">Reference proteome</keyword>
<keyword evidence="3 6" id="KW-1133">Transmembrane helix</keyword>
<feature type="compositionally biased region" description="Basic and acidic residues" evidence="7">
    <location>
        <begin position="456"/>
        <end position="468"/>
    </location>
</feature>
<dbReference type="GO" id="GO:0034707">
    <property type="term" value="C:chloride channel complex"/>
    <property type="evidence" value="ECO:0007669"/>
    <property type="project" value="UniProtKB-KW"/>
</dbReference>
<organism evidence="8 9">
    <name type="scientific">Clonorchis sinensis</name>
    <name type="common">Chinese liver fluke</name>
    <dbReference type="NCBI Taxonomy" id="79923"/>
    <lineage>
        <taxon>Eukaryota</taxon>
        <taxon>Metazoa</taxon>
        <taxon>Spiralia</taxon>
        <taxon>Lophotrochozoa</taxon>
        <taxon>Platyhelminthes</taxon>
        <taxon>Trematoda</taxon>
        <taxon>Digenea</taxon>
        <taxon>Opisthorchiida</taxon>
        <taxon>Opisthorchiata</taxon>
        <taxon>Opisthorchiidae</taxon>
        <taxon>Clonorchis</taxon>
    </lineage>
</organism>
<keyword evidence="6" id="KW-0868">Chloride</keyword>
<dbReference type="OrthoDB" id="201595at2759"/>
<protein>
    <recommendedName>
        <fullName evidence="6">Bestrophin homolog</fullName>
    </recommendedName>
</protein>
<dbReference type="GO" id="GO:0005886">
    <property type="term" value="C:plasma membrane"/>
    <property type="evidence" value="ECO:0007669"/>
    <property type="project" value="UniProtKB-SubCell"/>
</dbReference>
<dbReference type="STRING" id="79923.A0A3R7C8J2"/>
<comment type="function">
    <text evidence="6">Forms chloride channels.</text>
</comment>
<evidence type="ECO:0000313" key="8">
    <source>
        <dbReference type="EMBL" id="KAG5445058.1"/>
    </source>
</evidence>